<dbReference type="GO" id="GO:0006886">
    <property type="term" value="P:intracellular protein transport"/>
    <property type="evidence" value="ECO:0007669"/>
    <property type="project" value="InterPro"/>
</dbReference>
<dbReference type="Proteomes" id="UP000321570">
    <property type="component" value="Unassembled WGS sequence"/>
</dbReference>
<sequence length="820" mass="93940">MSSLLFSLHSLLTTELEEENVLKLKIESSYLRMNELLPFKSMGDLHTFFQHADFQTSKSIDTFYGSLKLCPVSGRLLQLFLKDNCTLQRISALYLPQSPRIFEDMEDLFKFKELFVTLVLTNFYVFWAPMIHTEYIIHEGATESLKYVRIFLSNLRVFECLFDSAREQQQFIYSWMQNLWISNNNEKPSWELHEISDRLVNNIQEVLRLSIDDPSAYFSRIKLSLKVSKFLYDASEFVHSFQVSQATFNSIQSFSLKNPNLECTSIRYQYEALCVMLQSMNVYSMYLEPEHRQILYVTAPQLLLRINRLGLSLAVDTQAEHTLLTSLPRGDFTAGFRRGLSSLSFSSGTMEEINFNPSPRDTSKRQSTIETSFEESEYLSSLSSDTIYSGSVSHHSDISSETTGGICTAFGLAELGSFYYAICNYRLAYQFANLALEKMCTKSPSPRVVVQVLRLVCRICIIQRKYALGMKITQWLAQFTRNTLGSHNIVYANLLLDYGCLFLNTDNTTRAVELYRIGLSMLLDCLPGLSMGTALALEDLAYAFYVHEYSSGKFDLALGCAEKAIETLQQLGNLFCMQCASASRVKALVLEEIAISEPDPDTMHSKLMTARDLHLFSLDLCERTFGVWNIQTAKHFGNLGRLFQSLEHNATAEEMHLKAIMIKERLLGPNDFEVGLSIGHLASLYNYHMNMYEKAEQLYLRSIQINLNLFGPGYSGLEYDYRGLQRVYRKMHNIEKMIEYIHIFNEWQQYRLHHNALIFSTVADGDAMQGYFEPSPPAGTLLNTLWKEFHCEFEVQLGENAIERTPSPKVENEASRSTGL</sequence>
<dbReference type="PANTHER" id="PTHR46575:SF1">
    <property type="entry name" value="AMYLOID PROTEIN-BINDING PROTEIN 2"/>
    <property type="match status" value="1"/>
</dbReference>
<gene>
    <name evidence="1" type="ORF">WMSIL1_LOCUS7910</name>
</gene>
<dbReference type="EMBL" id="CABIJS010000299">
    <property type="protein sequence ID" value="VUZ48600.1"/>
    <property type="molecule type" value="Genomic_DNA"/>
</dbReference>
<dbReference type="InterPro" id="IPR011990">
    <property type="entry name" value="TPR-like_helical_dom_sf"/>
</dbReference>
<name>A0A564YN53_HYMDI</name>
<dbReference type="AlphaFoldDB" id="A0A564YN53"/>
<proteinExistence type="predicted"/>
<reference evidence="1 2" key="1">
    <citation type="submission" date="2019-07" db="EMBL/GenBank/DDBJ databases">
        <authorList>
            <person name="Jastrzebski P J."/>
            <person name="Paukszto L."/>
            <person name="Jastrzebski P J."/>
        </authorList>
    </citation>
    <scope>NUCLEOTIDE SEQUENCE [LARGE SCALE GENOMIC DNA]</scope>
    <source>
        <strain evidence="1 2">WMS-il1</strain>
    </source>
</reference>
<organism evidence="1 2">
    <name type="scientific">Hymenolepis diminuta</name>
    <name type="common">Rat tapeworm</name>
    <dbReference type="NCBI Taxonomy" id="6216"/>
    <lineage>
        <taxon>Eukaryota</taxon>
        <taxon>Metazoa</taxon>
        <taxon>Spiralia</taxon>
        <taxon>Lophotrochozoa</taxon>
        <taxon>Platyhelminthes</taxon>
        <taxon>Cestoda</taxon>
        <taxon>Eucestoda</taxon>
        <taxon>Cyclophyllidea</taxon>
        <taxon>Hymenolepididae</taxon>
        <taxon>Hymenolepis</taxon>
    </lineage>
</organism>
<evidence type="ECO:0008006" key="3">
    <source>
        <dbReference type="Google" id="ProtNLM"/>
    </source>
</evidence>
<evidence type="ECO:0000313" key="2">
    <source>
        <dbReference type="Proteomes" id="UP000321570"/>
    </source>
</evidence>
<dbReference type="GO" id="GO:0031462">
    <property type="term" value="C:Cul2-RING ubiquitin ligase complex"/>
    <property type="evidence" value="ECO:0007669"/>
    <property type="project" value="TreeGrafter"/>
</dbReference>
<evidence type="ECO:0000313" key="1">
    <source>
        <dbReference type="EMBL" id="VUZ48600.1"/>
    </source>
</evidence>
<dbReference type="SUPFAM" id="SSF48452">
    <property type="entry name" value="TPR-like"/>
    <property type="match status" value="1"/>
</dbReference>
<accession>A0A564YN53</accession>
<protein>
    <recommendedName>
        <fullName evidence="3">Amyloid protein-binding protein 2</fullName>
    </recommendedName>
</protein>
<dbReference type="Gene3D" id="1.25.40.10">
    <property type="entry name" value="Tetratricopeptide repeat domain"/>
    <property type="match status" value="2"/>
</dbReference>
<dbReference type="PANTHER" id="PTHR46575">
    <property type="entry name" value="AMYLOID PROTEIN-BINDING PROTEIN 2"/>
    <property type="match status" value="1"/>
</dbReference>
<dbReference type="GO" id="GO:1990756">
    <property type="term" value="F:ubiquitin-like ligase-substrate adaptor activity"/>
    <property type="evidence" value="ECO:0007669"/>
    <property type="project" value="TreeGrafter"/>
</dbReference>
<dbReference type="Pfam" id="PF13374">
    <property type="entry name" value="TPR_10"/>
    <property type="match status" value="1"/>
</dbReference>
<dbReference type="InterPro" id="IPR042476">
    <property type="entry name" value="APPBP2"/>
</dbReference>
<dbReference type="GO" id="GO:0043161">
    <property type="term" value="P:proteasome-mediated ubiquitin-dependent protein catabolic process"/>
    <property type="evidence" value="ECO:0007669"/>
    <property type="project" value="TreeGrafter"/>
</dbReference>
<keyword evidence="2" id="KW-1185">Reference proteome</keyword>